<reference evidence="1 2" key="1">
    <citation type="submission" date="2018-10" db="EMBL/GenBank/DDBJ databases">
        <title>Effects of UV and annual dynamics of microbial communities in freshwater RAS systems.</title>
        <authorList>
            <person name="Bekkelund A.K."/>
            <person name="Hansen B.R."/>
            <person name="Stokken H."/>
            <person name="Eriksen B.F."/>
            <person name="Kashulin N.A."/>
        </authorList>
    </citation>
    <scope>NUCLEOTIDE SEQUENCE [LARGE SCALE GENOMIC DNA]</scope>
    <source>
        <strain evidence="1 2">BHSEK</strain>
    </source>
</reference>
<proteinExistence type="predicted"/>
<name>A0A3G2EF97_9BURK</name>
<dbReference type="AlphaFoldDB" id="A0A3G2EF97"/>
<organism evidence="1 2">
    <name type="scientific">Janthinobacterium agaricidamnosum</name>
    <dbReference type="NCBI Taxonomy" id="55508"/>
    <lineage>
        <taxon>Bacteria</taxon>
        <taxon>Pseudomonadati</taxon>
        <taxon>Pseudomonadota</taxon>
        <taxon>Betaproteobacteria</taxon>
        <taxon>Burkholderiales</taxon>
        <taxon>Oxalobacteraceae</taxon>
        <taxon>Janthinobacterium</taxon>
    </lineage>
</organism>
<evidence type="ECO:0000313" key="2">
    <source>
        <dbReference type="Proteomes" id="UP000279594"/>
    </source>
</evidence>
<dbReference type="Proteomes" id="UP000279594">
    <property type="component" value="Chromosome"/>
</dbReference>
<sequence>MEDINCEGLPHIRVLAGENTSGPVYETLPARQIDEHVYELLASPGLTLNLARGDIVSIADPLAPAEVLKRGGNFCIQIYADDVPQAAVDQLERDVQSQLGGTMDGQYKGNLTFSVPGHHGIYNVNGPFDAFREATGVEWYFANIYVNLDDDDDETLLNWWVDM</sequence>
<dbReference type="EMBL" id="CP033019">
    <property type="protein sequence ID" value="AYM78159.1"/>
    <property type="molecule type" value="Genomic_DNA"/>
</dbReference>
<gene>
    <name evidence="1" type="ORF">D9M09_21965</name>
</gene>
<accession>A0A3G2EF97</accession>
<dbReference type="Pfam" id="PF14085">
    <property type="entry name" value="DUF4265"/>
    <property type="match status" value="1"/>
</dbReference>
<dbReference type="RefSeq" id="WP_121670366.1">
    <property type="nucleotide sequence ID" value="NZ_CP033019.1"/>
</dbReference>
<dbReference type="InterPro" id="IPR025361">
    <property type="entry name" value="DUF4265"/>
</dbReference>
<protein>
    <submittedName>
        <fullName evidence="1">DUF4265 domain-containing protein</fullName>
    </submittedName>
</protein>
<keyword evidence="2" id="KW-1185">Reference proteome</keyword>
<evidence type="ECO:0000313" key="1">
    <source>
        <dbReference type="EMBL" id="AYM78159.1"/>
    </source>
</evidence>